<dbReference type="Proteomes" id="UP001597502">
    <property type="component" value="Unassembled WGS sequence"/>
</dbReference>
<proteinExistence type="inferred from homology"/>
<evidence type="ECO:0000256" key="1">
    <source>
        <dbReference type="ARBA" id="ARBA00002324"/>
    </source>
</evidence>
<dbReference type="NCBIfam" id="TIGR00482">
    <property type="entry name" value="nicotinate (nicotinamide) nucleotide adenylyltransferase"/>
    <property type="match status" value="1"/>
</dbReference>
<reference evidence="13" key="1">
    <citation type="journal article" date="2019" name="Int. J. Syst. Evol. Microbiol.">
        <title>The Global Catalogue of Microorganisms (GCM) 10K type strain sequencing project: providing services to taxonomists for standard genome sequencing and annotation.</title>
        <authorList>
            <consortium name="The Broad Institute Genomics Platform"/>
            <consortium name="The Broad Institute Genome Sequencing Center for Infectious Disease"/>
            <person name="Wu L."/>
            <person name="Ma J."/>
        </authorList>
    </citation>
    <scope>NUCLEOTIDE SEQUENCE [LARGE SCALE GENOMIC DNA]</scope>
    <source>
        <strain evidence="13">TISTR 1535</strain>
    </source>
</reference>
<evidence type="ECO:0000256" key="5">
    <source>
        <dbReference type="ARBA" id="ARBA00022695"/>
    </source>
</evidence>
<evidence type="ECO:0000256" key="7">
    <source>
        <dbReference type="ARBA" id="ARBA00022840"/>
    </source>
</evidence>
<dbReference type="EMBL" id="JBHUNA010000001">
    <property type="protein sequence ID" value="MFD2759484.1"/>
    <property type="molecule type" value="Genomic_DNA"/>
</dbReference>
<dbReference type="RefSeq" id="WP_382390003.1">
    <property type="nucleotide sequence ID" value="NZ_JBHUNA010000001.1"/>
</dbReference>
<feature type="domain" description="Cytidyltransferase-like" evidence="11">
    <location>
        <begin position="6"/>
        <end position="161"/>
    </location>
</feature>
<dbReference type="Gene3D" id="3.40.50.620">
    <property type="entry name" value="HUPs"/>
    <property type="match status" value="1"/>
</dbReference>
<keyword evidence="5 10" id="KW-0548">Nucleotidyltransferase</keyword>
<comment type="pathway">
    <text evidence="2 10">Cofactor biosynthesis; NAD(+) biosynthesis; deamido-NAD(+) from nicotinate D-ribonucleotide: step 1/1.</text>
</comment>
<comment type="similarity">
    <text evidence="10">Belongs to the NadD family.</text>
</comment>
<comment type="function">
    <text evidence="1 10">Catalyzes the reversible adenylation of nicotinate mononucleotide (NaMN) to nicotinic acid adenine dinucleotide (NaAD).</text>
</comment>
<evidence type="ECO:0000256" key="10">
    <source>
        <dbReference type="HAMAP-Rule" id="MF_00244"/>
    </source>
</evidence>
<keyword evidence="7 10" id="KW-0067">ATP-binding</keyword>
<evidence type="ECO:0000256" key="8">
    <source>
        <dbReference type="ARBA" id="ARBA00023027"/>
    </source>
</evidence>
<name>A0ABW5V4E7_9BACI</name>
<dbReference type="InterPro" id="IPR014729">
    <property type="entry name" value="Rossmann-like_a/b/a_fold"/>
</dbReference>
<dbReference type="PANTHER" id="PTHR39321:SF3">
    <property type="entry name" value="PHOSPHOPANTETHEINE ADENYLYLTRANSFERASE"/>
    <property type="match status" value="1"/>
</dbReference>
<dbReference type="HAMAP" id="MF_00244">
    <property type="entry name" value="NaMN_adenylyltr"/>
    <property type="match status" value="1"/>
</dbReference>
<comment type="caution">
    <text evidence="12">The sequence shown here is derived from an EMBL/GenBank/DDBJ whole genome shotgun (WGS) entry which is preliminary data.</text>
</comment>
<evidence type="ECO:0000256" key="6">
    <source>
        <dbReference type="ARBA" id="ARBA00022741"/>
    </source>
</evidence>
<evidence type="ECO:0000256" key="9">
    <source>
        <dbReference type="ARBA" id="ARBA00048721"/>
    </source>
</evidence>
<keyword evidence="6 10" id="KW-0547">Nucleotide-binding</keyword>
<dbReference type="CDD" id="cd02165">
    <property type="entry name" value="NMNAT"/>
    <property type="match status" value="1"/>
</dbReference>
<dbReference type="NCBIfam" id="NF000841">
    <property type="entry name" value="PRK00071.1-4"/>
    <property type="match status" value="1"/>
</dbReference>
<dbReference type="PANTHER" id="PTHR39321">
    <property type="entry name" value="NICOTINATE-NUCLEOTIDE ADENYLYLTRANSFERASE-RELATED"/>
    <property type="match status" value="1"/>
</dbReference>
<dbReference type="NCBIfam" id="TIGR00125">
    <property type="entry name" value="cyt_tran_rel"/>
    <property type="match status" value="1"/>
</dbReference>
<dbReference type="Pfam" id="PF01467">
    <property type="entry name" value="CTP_transf_like"/>
    <property type="match status" value="1"/>
</dbReference>
<keyword evidence="3 10" id="KW-0662">Pyridine nucleotide biosynthesis</keyword>
<dbReference type="InterPro" id="IPR004821">
    <property type="entry name" value="Cyt_trans-like"/>
</dbReference>
<organism evidence="12 13">
    <name type="scientific">Lentibacillus juripiscarius</name>
    <dbReference type="NCBI Taxonomy" id="257446"/>
    <lineage>
        <taxon>Bacteria</taxon>
        <taxon>Bacillati</taxon>
        <taxon>Bacillota</taxon>
        <taxon>Bacilli</taxon>
        <taxon>Bacillales</taxon>
        <taxon>Bacillaceae</taxon>
        <taxon>Lentibacillus</taxon>
    </lineage>
</organism>
<evidence type="ECO:0000313" key="12">
    <source>
        <dbReference type="EMBL" id="MFD2759484.1"/>
    </source>
</evidence>
<evidence type="ECO:0000313" key="13">
    <source>
        <dbReference type="Proteomes" id="UP001597502"/>
    </source>
</evidence>
<dbReference type="EC" id="2.7.7.18" evidence="10"/>
<dbReference type="InterPro" id="IPR005248">
    <property type="entry name" value="NadD/NMNAT"/>
</dbReference>
<evidence type="ECO:0000259" key="11">
    <source>
        <dbReference type="Pfam" id="PF01467"/>
    </source>
</evidence>
<comment type="catalytic activity">
    <reaction evidence="9 10">
        <text>nicotinate beta-D-ribonucleotide + ATP + H(+) = deamido-NAD(+) + diphosphate</text>
        <dbReference type="Rhea" id="RHEA:22860"/>
        <dbReference type="ChEBI" id="CHEBI:15378"/>
        <dbReference type="ChEBI" id="CHEBI:30616"/>
        <dbReference type="ChEBI" id="CHEBI:33019"/>
        <dbReference type="ChEBI" id="CHEBI:57502"/>
        <dbReference type="ChEBI" id="CHEBI:58437"/>
        <dbReference type="EC" id="2.7.7.18"/>
    </reaction>
</comment>
<dbReference type="SUPFAM" id="SSF52374">
    <property type="entry name" value="Nucleotidylyl transferase"/>
    <property type="match status" value="1"/>
</dbReference>
<keyword evidence="13" id="KW-1185">Reference proteome</keyword>
<evidence type="ECO:0000256" key="4">
    <source>
        <dbReference type="ARBA" id="ARBA00022679"/>
    </source>
</evidence>
<dbReference type="NCBIfam" id="NF000840">
    <property type="entry name" value="PRK00071.1-3"/>
    <property type="match status" value="1"/>
</dbReference>
<dbReference type="GO" id="GO:0004515">
    <property type="term" value="F:nicotinate-nucleotide adenylyltransferase activity"/>
    <property type="evidence" value="ECO:0007669"/>
    <property type="project" value="UniProtKB-EC"/>
</dbReference>
<gene>
    <name evidence="10" type="primary">nadD</name>
    <name evidence="12" type="ORF">ACFSUO_00585</name>
</gene>
<keyword evidence="4 10" id="KW-0808">Transferase</keyword>
<sequence length="189" mass="21519">MKHVGILGGTFDPPHIGHLIVAEEVRAELELDEVWLMPSQEPPHKHTAAADADDRVNMVSSAINANPSFSVETIELDRSGKSYTYDTIKLLTDKHPEVRFYFVIGADMVEYLPHWKHIDELMDMVRFVGVKRNGFELETTYPIIEVDIPLIDISSTDIKNRLASGRSIKYLVPAGVETYIKENHLYEER</sequence>
<keyword evidence="8 10" id="KW-0520">NAD</keyword>
<evidence type="ECO:0000256" key="3">
    <source>
        <dbReference type="ARBA" id="ARBA00022642"/>
    </source>
</evidence>
<accession>A0ABW5V4E7</accession>
<evidence type="ECO:0000256" key="2">
    <source>
        <dbReference type="ARBA" id="ARBA00005019"/>
    </source>
</evidence>
<protein>
    <recommendedName>
        <fullName evidence="10">Probable nicotinate-nucleotide adenylyltransferase</fullName>
        <ecNumber evidence="10">2.7.7.18</ecNumber>
    </recommendedName>
    <alternativeName>
        <fullName evidence="10">Deamido-NAD(+) diphosphorylase</fullName>
    </alternativeName>
    <alternativeName>
        <fullName evidence="10">Deamido-NAD(+) pyrophosphorylase</fullName>
    </alternativeName>
    <alternativeName>
        <fullName evidence="10">Nicotinate mononucleotide adenylyltransferase</fullName>
        <shortName evidence="10">NaMN adenylyltransferase</shortName>
    </alternativeName>
</protein>